<dbReference type="EMBL" id="BARS01053724">
    <property type="protein sequence ID" value="GAG53161.1"/>
    <property type="molecule type" value="Genomic_DNA"/>
</dbReference>
<comment type="caution">
    <text evidence="2">The sequence shown here is derived from an EMBL/GenBank/DDBJ whole genome shotgun (WGS) entry which is preliminary data.</text>
</comment>
<protein>
    <submittedName>
        <fullName evidence="2">Uncharacterized protein</fullName>
    </submittedName>
</protein>
<feature type="region of interest" description="Disordered" evidence="1">
    <location>
        <begin position="39"/>
        <end position="73"/>
    </location>
</feature>
<dbReference type="AlphaFoldDB" id="X0ZYP4"/>
<evidence type="ECO:0000256" key="1">
    <source>
        <dbReference type="SAM" id="MobiDB-lite"/>
    </source>
</evidence>
<accession>X0ZYP4</accession>
<organism evidence="2">
    <name type="scientific">marine sediment metagenome</name>
    <dbReference type="NCBI Taxonomy" id="412755"/>
    <lineage>
        <taxon>unclassified sequences</taxon>
        <taxon>metagenomes</taxon>
        <taxon>ecological metagenomes</taxon>
    </lineage>
</organism>
<name>X0ZYP4_9ZZZZ</name>
<evidence type="ECO:0000313" key="2">
    <source>
        <dbReference type="EMBL" id="GAG53161.1"/>
    </source>
</evidence>
<sequence>MRDETTVVITMEGVRRERLPRLRTTVKTYLHTLAREVNVDSGENDGEQAIREVPEQGATEQDGWPWKRKRRSD</sequence>
<gene>
    <name evidence="2" type="ORF">S01H1_79657</name>
</gene>
<proteinExistence type="predicted"/>
<reference evidence="2" key="1">
    <citation type="journal article" date="2014" name="Front. Microbiol.">
        <title>High frequency of phylogenetically diverse reductive dehalogenase-homologous genes in deep subseafloor sedimentary metagenomes.</title>
        <authorList>
            <person name="Kawai M."/>
            <person name="Futagami T."/>
            <person name="Toyoda A."/>
            <person name="Takaki Y."/>
            <person name="Nishi S."/>
            <person name="Hori S."/>
            <person name="Arai W."/>
            <person name="Tsubouchi T."/>
            <person name="Morono Y."/>
            <person name="Uchiyama I."/>
            <person name="Ito T."/>
            <person name="Fujiyama A."/>
            <person name="Inagaki F."/>
            <person name="Takami H."/>
        </authorList>
    </citation>
    <scope>NUCLEOTIDE SEQUENCE</scope>
    <source>
        <strain evidence="2">Expedition CK06-06</strain>
    </source>
</reference>